<dbReference type="Proteomes" id="UP001555826">
    <property type="component" value="Unassembled WGS sequence"/>
</dbReference>
<name>A0ABV3P7P9_9ACTN</name>
<sequence length="119" mass="12872">MGRRRSGGDAKQVLRNRANQISGWVLWGLLTGVWCLNDPMGLAPSQPPWATRGEAAVISVCFAAPSVLAVLLFSVPYVRVGHDTVLVQNLLFRHVISRGLIAAVRESVTWPVLVLADAS</sequence>
<protein>
    <submittedName>
        <fullName evidence="2">Uncharacterized protein</fullName>
    </submittedName>
</protein>
<dbReference type="EMBL" id="JBFNQN010000008">
    <property type="protein sequence ID" value="MEW9265648.1"/>
    <property type="molecule type" value="Genomic_DNA"/>
</dbReference>
<feature type="transmembrane region" description="Helical" evidence="1">
    <location>
        <begin position="21"/>
        <end position="43"/>
    </location>
</feature>
<keyword evidence="1" id="KW-1133">Transmembrane helix</keyword>
<evidence type="ECO:0000313" key="3">
    <source>
        <dbReference type="Proteomes" id="UP001555826"/>
    </source>
</evidence>
<accession>A0ABV3P7P9</accession>
<evidence type="ECO:0000313" key="2">
    <source>
        <dbReference type="EMBL" id="MEW9265648.1"/>
    </source>
</evidence>
<dbReference type="RefSeq" id="WP_367638779.1">
    <property type="nucleotide sequence ID" value="NZ_JBFNQN010000008.1"/>
</dbReference>
<keyword evidence="1" id="KW-0812">Transmembrane</keyword>
<gene>
    <name evidence="2" type="ORF">AB1207_12890</name>
</gene>
<evidence type="ECO:0000256" key="1">
    <source>
        <dbReference type="SAM" id="Phobius"/>
    </source>
</evidence>
<keyword evidence="1" id="KW-0472">Membrane</keyword>
<proteinExistence type="predicted"/>
<feature type="transmembrane region" description="Helical" evidence="1">
    <location>
        <begin position="55"/>
        <end position="78"/>
    </location>
</feature>
<reference evidence="2 3" key="1">
    <citation type="submission" date="2024-07" db="EMBL/GenBank/DDBJ databases">
        <authorList>
            <person name="Thanompreechachai J."/>
            <person name="Duangmal K."/>
        </authorList>
    </citation>
    <scope>NUCLEOTIDE SEQUENCE [LARGE SCALE GENOMIC DNA]</scope>
    <source>
        <strain evidence="2 3">KCTC 19886</strain>
    </source>
</reference>
<organism evidence="2 3">
    <name type="scientific">Kineococcus endophyticus</name>
    <dbReference type="NCBI Taxonomy" id="1181883"/>
    <lineage>
        <taxon>Bacteria</taxon>
        <taxon>Bacillati</taxon>
        <taxon>Actinomycetota</taxon>
        <taxon>Actinomycetes</taxon>
        <taxon>Kineosporiales</taxon>
        <taxon>Kineosporiaceae</taxon>
        <taxon>Kineococcus</taxon>
    </lineage>
</organism>
<comment type="caution">
    <text evidence="2">The sequence shown here is derived from an EMBL/GenBank/DDBJ whole genome shotgun (WGS) entry which is preliminary data.</text>
</comment>
<keyword evidence="3" id="KW-1185">Reference proteome</keyword>